<reference evidence="1" key="1">
    <citation type="journal article" date="2015" name="Nature">
        <title>Complex archaea that bridge the gap between prokaryotes and eukaryotes.</title>
        <authorList>
            <person name="Spang A."/>
            <person name="Saw J.H."/>
            <person name="Jorgensen S.L."/>
            <person name="Zaremba-Niedzwiedzka K."/>
            <person name="Martijn J."/>
            <person name="Lind A.E."/>
            <person name="van Eijk R."/>
            <person name="Schleper C."/>
            <person name="Guy L."/>
            <person name="Ettema T.J."/>
        </authorList>
    </citation>
    <scope>NUCLEOTIDE SEQUENCE</scope>
</reference>
<name>A0A0F9EZC3_9ZZZZ</name>
<gene>
    <name evidence="1" type="ORF">LCGC14_2015100</name>
</gene>
<evidence type="ECO:0000313" key="1">
    <source>
        <dbReference type="EMBL" id="KKL79409.1"/>
    </source>
</evidence>
<dbReference type="AlphaFoldDB" id="A0A0F9EZC3"/>
<sequence length="362" mass="38725">NRKCVEIDVSLAGASSEKGSLHEVSAFTPVYYLEPQASGFVTLKVLPISATSTDGILFHVVIPPVAISNTSMVAGFPEDLEGLPVFYAAGLALMRESGVTRRASQDQVEAAATAMGKYASTLPALVIPAVPAVQALVYETAGDAPSATVTINTVIPVFSAPTAFTYDTTHTSDALTQMQDMMDNSGIGSSDVETYIDTDKHLDKAGVGIRAILAEGQRAQTSINDELAQLREYEAELQEKLGQFQTEVAARNSEVTEQVAEVNAGIASYSAEERDHLNSFNAMATQYQSDLQRYAGEVSAKVQELQSKLQLAASYLTEAQARVGAASSYDGKSALAWSTGNGFIKHFRDEMELYRKGSLNGR</sequence>
<protein>
    <submittedName>
        <fullName evidence="1">Uncharacterized protein</fullName>
    </submittedName>
</protein>
<dbReference type="EMBL" id="LAZR01023180">
    <property type="protein sequence ID" value="KKL79409.1"/>
    <property type="molecule type" value="Genomic_DNA"/>
</dbReference>
<organism evidence="1">
    <name type="scientific">marine sediment metagenome</name>
    <dbReference type="NCBI Taxonomy" id="412755"/>
    <lineage>
        <taxon>unclassified sequences</taxon>
        <taxon>metagenomes</taxon>
        <taxon>ecological metagenomes</taxon>
    </lineage>
</organism>
<proteinExistence type="predicted"/>
<comment type="caution">
    <text evidence="1">The sequence shown here is derived from an EMBL/GenBank/DDBJ whole genome shotgun (WGS) entry which is preliminary data.</text>
</comment>
<accession>A0A0F9EZC3</accession>
<feature type="non-terminal residue" evidence="1">
    <location>
        <position position="1"/>
    </location>
</feature>